<dbReference type="Proteomes" id="UP000181580">
    <property type="component" value="Segment"/>
</dbReference>
<organism evidence="1 12">
    <name type="scientific">Gallid alphaherpesvirus 2</name>
    <dbReference type="NCBI Taxonomy" id="10390"/>
    <lineage>
        <taxon>Viruses</taxon>
        <taxon>Duplodnaviria</taxon>
        <taxon>Heunggongvirae</taxon>
        <taxon>Peploviricota</taxon>
        <taxon>Herviviricetes</taxon>
        <taxon>Herpesvirales</taxon>
        <taxon>Orthoherpesviridae</taxon>
        <taxon>Alphaherpesvirinae</taxon>
        <taxon>Mardivirus</taxon>
        <taxon>Mardivirus gallidalpha2</taxon>
    </lineage>
</organism>
<reference evidence="1 12" key="2">
    <citation type="journal article" date="2007" name="J. Gen. Virol.">
        <title>Comparative full-length sequence analysis of oncogenic and vaccine (Rispens) strains of Marek's disease virus.</title>
        <authorList>
            <person name="Spatz S.J."/>
            <person name="Petherbridge L."/>
            <person name="Zhao Y."/>
            <person name="Nair V."/>
        </authorList>
    </citation>
    <scope>NUCLEOTIDE SEQUENCE [LARGE SCALE GENOMIC DNA]</scope>
    <source>
        <strain evidence="1">CVI988</strain>
    </source>
</reference>
<proteinExistence type="predicted"/>
<reference evidence="9 13" key="6">
    <citation type="journal article" date="2012" name="Virus Genes">
        <title>Dynamic equilibrium of Marek's disease genomes during in vitro serial passage.</title>
        <authorList>
            <person name="Spatz S.J."/>
            <person name="Volkening J.D."/>
            <person name="Gimeno I.M."/>
            <person name="Heidari M."/>
            <person name="Witter R.L."/>
        </authorList>
    </citation>
    <scope>NUCLEOTIDE SEQUENCE [LARGE SCALE GENOMIC DNA]</scope>
    <source>
        <strain evidence="5">648a</strain>
    </source>
</reference>
<evidence type="ECO:0000313" key="2">
    <source>
        <dbReference type="EMBL" id="ABR13073.1"/>
    </source>
</evidence>
<dbReference type="Proteomes" id="UP000134498">
    <property type="component" value="Genome"/>
</dbReference>
<reference evidence="6" key="7">
    <citation type="submission" date="2020-07" db="EMBL/GenBank/DDBJ databases">
        <title>Distinct polymorphisms in a single herpesvirus gene are capable of enhancing virulence and mediate vaccinal resistance.</title>
        <authorList>
            <person name="Conradie A.M."/>
            <person name="Bertzbach L.D."/>
            <person name="Trimpert J.D."/>
            <person name="Patria J.N."/>
            <person name="Murata S."/>
            <person name="Parcells M.S."/>
            <person name="Kaufer B.B."/>
        </authorList>
    </citation>
    <scope>NUCLEOTIDE SEQUENCE</scope>
</reference>
<dbReference type="EMBL" id="JQ836662">
    <property type="protein sequence ID" value="AFM75488.1"/>
    <property type="molecule type" value="Genomic_DNA"/>
</dbReference>
<dbReference type="EMBL" id="JQ806362">
    <property type="protein sequence ID" value="AFM74752.1"/>
    <property type="molecule type" value="Genomic_DNA"/>
</dbReference>
<evidence type="ECO:0000313" key="1">
    <source>
        <dbReference type="EMBL" id="ABF72230.1"/>
    </source>
</evidence>
<accession>Q19BF7</accession>
<dbReference type="EMBL" id="JQ809692">
    <property type="protein sequence ID" value="AFM75129.1"/>
    <property type="molecule type" value="Genomic_DNA"/>
</dbReference>
<dbReference type="Proteomes" id="UP000143489">
    <property type="component" value="Segment"/>
</dbReference>
<evidence type="ECO:0000313" key="3">
    <source>
        <dbReference type="EMBL" id="ACF94891.1"/>
    </source>
</evidence>
<dbReference type="Proteomes" id="UP000133397">
    <property type="component" value="Segment"/>
</dbReference>
<reference evidence="7" key="8">
    <citation type="submission" date="2020-07" db="EMBL/GenBank/DDBJ databases">
        <title>Distinct polymorphisms in a single herpesvirus gene are capable of enhancing virulence and mediate vaccinal resistance.</title>
        <authorList>
            <person name="Conradie A.M."/>
            <person name="Bertzbach L.D."/>
            <person name="Trimpert J."/>
            <person name="Patria J.N."/>
            <person name="Murata S."/>
            <person name="Parcells M.S."/>
            <person name="Kaufer B.B."/>
        </authorList>
    </citation>
    <scope>NUCLEOTIDE SEQUENCE</scope>
</reference>
<dbReference type="Proteomes" id="UP000181470">
    <property type="component" value="Segment"/>
</dbReference>
<name>Q19BF7_9ALPH</name>
<evidence type="ECO:0000313" key="7">
    <source>
        <dbReference type="EMBL" id="QOT14169.1"/>
    </source>
</evidence>
<protein>
    <submittedName>
        <fullName evidence="1">Uncharacterized protein</fullName>
    </submittedName>
</protein>
<evidence type="ECO:0000313" key="6">
    <source>
        <dbReference type="EMBL" id="QOT13983.1"/>
    </source>
</evidence>
<dbReference type="Proteomes" id="UP000180974">
    <property type="component" value="Segment"/>
</dbReference>
<reference evidence="4 8" key="5">
    <citation type="journal article" date="2012" name="Virus Genes">
        <title>Genome sequence determination and analysis of a Chinese virulent strain, LMS, of Gallid herpesvirus type 2.</title>
        <authorList>
            <person name="Cheng Y."/>
            <person name="Cong F."/>
            <person name="Zhang Y.P."/>
            <person name="Li Z.J."/>
            <person name="Xu N.N."/>
            <person name="Hou G.Y."/>
            <person name="Liu C.J."/>
        </authorList>
    </citation>
    <scope>NUCLEOTIDE SEQUENCE [LARGE SCALE GENOMIC DNA]</scope>
    <source>
        <strain evidence="4">LMS</strain>
    </source>
</reference>
<reference evidence="3 10" key="1">
    <citation type="journal article" date="2007" name="Arch. Virol.">
        <title>Sequence determination of variable regions within the genomes of gallid herpesvirus-2 pathotypes.</title>
        <authorList>
            <person name="Spatz S.J."/>
            <person name="Silva R.F."/>
        </authorList>
    </citation>
    <scope>NUCLEOTIDE SEQUENCE [LARGE SCALE GENOMIC DNA]</scope>
    <source>
        <strain evidence="3">CU-2</strain>
    </source>
</reference>
<dbReference type="EMBL" id="JQ806361">
    <property type="protein sequence ID" value="AFM74565.1"/>
    <property type="molecule type" value="Genomic_DNA"/>
</dbReference>
<evidence type="ECO:0000313" key="8">
    <source>
        <dbReference type="Proteomes" id="UP000133397"/>
    </source>
</evidence>
<dbReference type="EMBL" id="MT797631">
    <property type="protein sequence ID" value="QOT14355.1"/>
    <property type="molecule type" value="Genomic_DNA"/>
</dbReference>
<evidence type="ECO:0000313" key="4">
    <source>
        <dbReference type="EMBL" id="AEZ51650.1"/>
    </source>
</evidence>
<dbReference type="EMBL" id="MT797629">
    <property type="protein sequence ID" value="QOT13983.1"/>
    <property type="molecule type" value="Genomic_DNA"/>
</dbReference>
<reference evidence="2 11" key="3">
    <citation type="journal article" date="2007" name="Virus Genes">
        <title>Comparative sequence analysis of a highly oncogenic but horizontal spread-defective clone of Marek's disease virus.</title>
        <authorList>
            <person name="Spatz S.J."/>
            <person name="Zhao Y."/>
            <person name="Petherbridge L."/>
            <person name="Smith L.P."/>
            <person name="Baigent S.J."/>
            <person name="Nair V."/>
        </authorList>
    </citation>
    <scope>NUCLEOTIDE SEQUENCE [LARGE SCALE GENOMIC DNA]</scope>
    <source>
        <strain evidence="2">RB-1B</strain>
    </source>
</reference>
<dbReference type="EMBL" id="EF523390">
    <property type="protein sequence ID" value="ABR13073.1"/>
    <property type="molecule type" value="Genomic_DNA"/>
</dbReference>
<dbReference type="EMBL" id="JQ314003">
    <property type="protein sequence ID" value="AEZ51650.1"/>
    <property type="molecule type" value="Genomic_DNA"/>
</dbReference>
<dbReference type="Proteomes" id="UP000149312">
    <property type="component" value="Segment"/>
</dbReference>
<evidence type="ECO:0000313" key="12">
    <source>
        <dbReference type="Proteomes" id="UP000149312"/>
    </source>
</evidence>
<evidence type="ECO:0000313" key="5">
    <source>
        <dbReference type="EMBL" id="AFM74565.1"/>
    </source>
</evidence>
<dbReference type="EMBL" id="DQ530348">
    <property type="protein sequence ID" value="ABF72230.1"/>
    <property type="molecule type" value="Genomic_DNA"/>
</dbReference>
<dbReference type="EMBL" id="JQ809691">
    <property type="protein sequence ID" value="AFM74942.1"/>
    <property type="molecule type" value="Genomic_DNA"/>
</dbReference>
<dbReference type="Proteomes" id="UP000181598">
    <property type="component" value="Segment"/>
</dbReference>
<dbReference type="Proteomes" id="UP000134084">
    <property type="component" value="Segment"/>
</dbReference>
<gene>
    <name evidence="1" type="ORF">MDV012.8</name>
</gene>
<dbReference type="EMBL" id="JQ820250">
    <property type="protein sequence ID" value="AFM75310.1"/>
    <property type="molecule type" value="Genomic_DNA"/>
</dbReference>
<dbReference type="EMBL" id="EU499381">
    <property type="protein sequence ID" value="ACF94891.1"/>
    <property type="molecule type" value="Genomic_DNA"/>
</dbReference>
<sequence>MIKQILRMIAQTGLRAKHVDHHIVKLGNVDCPEKITVKIQTVVGAGVDLGSVGEDGHELGLGVGVRLQLYEILWFLGCRVQMMNSICVYVV</sequence>
<evidence type="ECO:0000313" key="11">
    <source>
        <dbReference type="Proteomes" id="UP000143489"/>
    </source>
</evidence>
<evidence type="ECO:0000313" key="10">
    <source>
        <dbReference type="Proteomes" id="UP000134498"/>
    </source>
</evidence>
<dbReference type="Proteomes" id="UP000180864">
    <property type="component" value="Segment"/>
</dbReference>
<evidence type="ECO:0000313" key="9">
    <source>
        <dbReference type="Proteomes" id="UP000134084"/>
    </source>
</evidence>
<dbReference type="EMBL" id="MT797630">
    <property type="protein sequence ID" value="QOT14169.1"/>
    <property type="molecule type" value="Genomic_DNA"/>
</dbReference>
<dbReference type="EMBL" id="MT813453">
    <property type="protein sequence ID" value="QOT14538.1"/>
    <property type="molecule type" value="Genomic_DNA"/>
</dbReference>
<evidence type="ECO:0000313" key="13">
    <source>
        <dbReference type="Proteomes" id="UP000180864"/>
    </source>
</evidence>
<reference evidence="3 10" key="4">
    <citation type="journal article" date="2008" name="Virus Genes">
        <title>Sequence determination of a mildly virulent strain (CU-2) of Gallid herpesvirus type 2 using 454 pyrosequencing.</title>
        <authorList>
            <person name="Spatz S.J."/>
            <person name="Rue C.A."/>
        </authorList>
    </citation>
    <scope>NUCLEOTIDE SEQUENCE [LARGE SCALE GENOMIC DNA]</scope>
    <source>
        <strain evidence="3">CU-2</strain>
    </source>
</reference>